<dbReference type="PANTHER" id="PTHR12358">
    <property type="entry name" value="SPHINGOSINE KINASE"/>
    <property type="match status" value="1"/>
</dbReference>
<evidence type="ECO:0000259" key="3">
    <source>
        <dbReference type="PROSITE" id="PS50146"/>
    </source>
</evidence>
<dbReference type="PROSITE" id="PS50146">
    <property type="entry name" value="DAGK"/>
    <property type="match status" value="1"/>
</dbReference>
<dbReference type="GeneID" id="86940540"/>
<dbReference type="SMART" id="SM00046">
    <property type="entry name" value="DAGKc"/>
    <property type="match status" value="1"/>
</dbReference>
<dbReference type="Gene3D" id="3.40.50.10330">
    <property type="entry name" value="Probable inorganic polyphosphate/atp-NAD kinase, domain 1"/>
    <property type="match status" value="1"/>
</dbReference>
<organism evidence="4 5">
    <name type="scientific">Stomatobaculum longum</name>
    <dbReference type="NCBI Taxonomy" id="796942"/>
    <lineage>
        <taxon>Bacteria</taxon>
        <taxon>Bacillati</taxon>
        <taxon>Bacillota</taxon>
        <taxon>Clostridia</taxon>
        <taxon>Lachnospirales</taxon>
        <taxon>Lachnospiraceae</taxon>
        <taxon>Stomatobaculum</taxon>
    </lineage>
</organism>
<accession>A0AA36Y5D2</accession>
<evidence type="ECO:0000313" key="5">
    <source>
        <dbReference type="Proteomes" id="UP000018466"/>
    </source>
</evidence>
<dbReference type="Proteomes" id="UP000018466">
    <property type="component" value="Unassembled WGS sequence"/>
</dbReference>
<dbReference type="PANTHER" id="PTHR12358:SF54">
    <property type="entry name" value="SPHINGOSINE KINASE RELATED PROTEIN"/>
    <property type="match status" value="1"/>
</dbReference>
<protein>
    <recommendedName>
        <fullName evidence="3">DAGKc domain-containing protein</fullName>
    </recommendedName>
</protein>
<dbReference type="EMBL" id="AGEL01000006">
    <property type="protein sequence ID" value="EHO17166.1"/>
    <property type="molecule type" value="Genomic_DNA"/>
</dbReference>
<dbReference type="SUPFAM" id="SSF111331">
    <property type="entry name" value="NAD kinase/diacylglycerol kinase-like"/>
    <property type="match status" value="1"/>
</dbReference>
<dbReference type="InterPro" id="IPR001206">
    <property type="entry name" value="Diacylglycerol_kinase_cat_dom"/>
</dbReference>
<dbReference type="InterPro" id="IPR016064">
    <property type="entry name" value="NAD/diacylglycerol_kinase_sf"/>
</dbReference>
<proteinExistence type="inferred from homology"/>
<dbReference type="GO" id="GO:0016301">
    <property type="term" value="F:kinase activity"/>
    <property type="evidence" value="ECO:0007669"/>
    <property type="project" value="InterPro"/>
</dbReference>
<gene>
    <name evidence="4" type="ORF">HMPREF9623_00765</name>
</gene>
<dbReference type="AlphaFoldDB" id="A0AA36Y5D2"/>
<comment type="similarity">
    <text evidence="2">Belongs to the diacylglycerol/lipid kinase family.</text>
</comment>
<sequence length="309" mass="34981">MLVFLVNPNAGGERGYRVFKKLERRLLRTKTEYQVYVTGGIGEARQLAAKLTEVPDNKELTLVAVGGDGMLNEVLDGARLSERLRFGFIPVGRDSDFARGLKLPVTPLGCLKRILAPREERSLDYGVVEFGGNEPLHHRFLVSCGVGFDAEWLSGLYAFEQRRGRHSRLLWLGTRRREGLRALLRARCTRGYFETDSGQRVEFGHLFLLSAQLQPTEAGGIRLANQVPLSDGQLTVSVLNTQSRLQQARLLLLPRRLQPEAYAGVRVYRCREFHLCLDEALSFHTDGEGRGSRQEFTVRCVHRQIRFLC</sequence>
<evidence type="ECO:0000256" key="1">
    <source>
        <dbReference type="ARBA" id="ARBA00001946"/>
    </source>
</evidence>
<dbReference type="RefSeq" id="WP_009532598.1">
    <property type="nucleotide sequence ID" value="NZ_JH590862.1"/>
</dbReference>
<feature type="domain" description="DAGKc" evidence="3">
    <location>
        <begin position="1"/>
        <end position="132"/>
    </location>
</feature>
<dbReference type="InterPro" id="IPR050187">
    <property type="entry name" value="Lipid_Phosphate_FormReg"/>
</dbReference>
<dbReference type="Gene3D" id="2.60.200.40">
    <property type="match status" value="1"/>
</dbReference>
<evidence type="ECO:0000313" key="4">
    <source>
        <dbReference type="EMBL" id="EHO17166.1"/>
    </source>
</evidence>
<reference evidence="4 5" key="1">
    <citation type="submission" date="2011-10" db="EMBL/GenBank/DDBJ databases">
        <title>The Genome Sequence of Lachnospiraceae bacterium ACC2.</title>
        <authorList>
            <consortium name="The Broad Institute Genome Sequencing Platform"/>
            <person name="Earl A."/>
            <person name="Ward D."/>
            <person name="Feldgarden M."/>
            <person name="Gevers D."/>
            <person name="Sizova M."/>
            <person name="Hazen A."/>
            <person name="Epstein S."/>
            <person name="Young S.K."/>
            <person name="Zeng Q."/>
            <person name="Gargeya S."/>
            <person name="Fitzgerald M."/>
            <person name="Haas B."/>
            <person name="Abouelleil A."/>
            <person name="Alvarado L."/>
            <person name="Arachchi H.M."/>
            <person name="Berlin A."/>
            <person name="Brown A."/>
            <person name="Chapman S.B."/>
            <person name="Chen Z."/>
            <person name="Dunbar C."/>
            <person name="Freedman E."/>
            <person name="Gearin G."/>
            <person name="Goldberg J."/>
            <person name="Griggs A."/>
            <person name="Gujja S."/>
            <person name="Heiman D."/>
            <person name="Howarth C."/>
            <person name="Larson L."/>
            <person name="Lui A."/>
            <person name="MacDonald P.J.P."/>
            <person name="Montmayeur A."/>
            <person name="Murphy C."/>
            <person name="Neiman D."/>
            <person name="Pearson M."/>
            <person name="Priest M."/>
            <person name="Roberts A."/>
            <person name="Saif S."/>
            <person name="Shea T."/>
            <person name="Shenoy N."/>
            <person name="Sisk P."/>
            <person name="Stolte C."/>
            <person name="Sykes S."/>
            <person name="Wortman J."/>
            <person name="Nusbaum C."/>
            <person name="Birren B."/>
        </authorList>
    </citation>
    <scope>NUCLEOTIDE SEQUENCE [LARGE SCALE GENOMIC DNA]</scope>
    <source>
        <strain evidence="4 5">ACC2</strain>
    </source>
</reference>
<keyword evidence="5" id="KW-1185">Reference proteome</keyword>
<dbReference type="Pfam" id="PF00781">
    <property type="entry name" value="DAGK_cat"/>
    <property type="match status" value="1"/>
</dbReference>
<evidence type="ECO:0000256" key="2">
    <source>
        <dbReference type="ARBA" id="ARBA00005983"/>
    </source>
</evidence>
<dbReference type="InterPro" id="IPR017438">
    <property type="entry name" value="ATP-NAD_kinase_N"/>
</dbReference>
<name>A0AA36Y5D2_9FIRM</name>
<comment type="cofactor">
    <cofactor evidence="1">
        <name>Mg(2+)</name>
        <dbReference type="ChEBI" id="CHEBI:18420"/>
    </cofactor>
</comment>
<comment type="caution">
    <text evidence="4">The sequence shown here is derived from an EMBL/GenBank/DDBJ whole genome shotgun (WGS) entry which is preliminary data.</text>
</comment>